<proteinExistence type="predicted"/>
<dbReference type="EMBL" id="JABEZV010450532">
    <property type="protein sequence ID" value="MBA0731722.1"/>
    <property type="molecule type" value="Genomic_DNA"/>
</dbReference>
<dbReference type="Pfam" id="PF24924">
    <property type="entry name" value="DUF7745"/>
    <property type="match status" value="1"/>
</dbReference>
<evidence type="ECO:0000256" key="1">
    <source>
        <dbReference type="SAM" id="Coils"/>
    </source>
</evidence>
<gene>
    <name evidence="3" type="ORF">Golax_022557</name>
</gene>
<accession>A0A7J9B699</accession>
<dbReference type="AlphaFoldDB" id="A0A7J9B699"/>
<sequence length="446" mass="52828">MEDNAAVRIWFKKTQQEKGDSLTVGYISELWDFACISVTQNNLQELKEIWDQWDDEIKQLVYHEYGDLPYLIDVKVDKNLFRALAQCWNPAYSCFTFEKGDLVATVKDIYGLVIFPKALGHVYDAVSDLFDRLEKKKVEKVSYRVFSEDYSPLIEFVAIPRRDNIFKEKIWGFFGYASLLVLRQYRLRQLIPATKARKHRSIEEHLQVIPFELEIIKQDFRKKISDLEKRIEKLEEEKIQLGLDVDVQTLEAKKIKKGKNKAEEDLDSLKIDYKKLCLSMRTTGLGKTSKKWWQEMEEGKIRVDQWEKKFQDDRVAELERSLHQHRSCNSVIKLRASLTKIEKLKGKIEELEVILKNCELRVEFLETNYEHWKEQLQHSQGQTRDRDHIMGEALTQVREVTDHLQTLVVQADILCLRYKSESNRVQELAWLLRKVKDMSIRAMPYM</sequence>
<reference evidence="3 4" key="1">
    <citation type="journal article" date="2019" name="Genome Biol. Evol.">
        <title>Insights into the evolution of the New World diploid cottons (Gossypium, subgenus Houzingenia) based on genome sequencing.</title>
        <authorList>
            <person name="Grover C.E."/>
            <person name="Arick M.A. 2nd"/>
            <person name="Thrash A."/>
            <person name="Conover J.L."/>
            <person name="Sanders W.S."/>
            <person name="Peterson D.G."/>
            <person name="Frelichowski J.E."/>
            <person name="Scheffler J.A."/>
            <person name="Scheffler B.E."/>
            <person name="Wendel J.F."/>
        </authorList>
    </citation>
    <scope>NUCLEOTIDE SEQUENCE [LARGE SCALE GENOMIC DNA]</scope>
    <source>
        <strain evidence="3">4</strain>
        <tissue evidence="3">Leaf</tissue>
    </source>
</reference>
<feature type="coiled-coil region" evidence="1">
    <location>
        <begin position="217"/>
        <end position="279"/>
    </location>
</feature>
<feature type="domain" description="DUF7745" evidence="2">
    <location>
        <begin position="48"/>
        <end position="118"/>
    </location>
</feature>
<comment type="caution">
    <text evidence="3">The sequence shown here is derived from an EMBL/GenBank/DDBJ whole genome shotgun (WGS) entry which is preliminary data.</text>
</comment>
<keyword evidence="4" id="KW-1185">Reference proteome</keyword>
<dbReference type="InterPro" id="IPR056647">
    <property type="entry name" value="DUF7745"/>
</dbReference>
<evidence type="ECO:0000313" key="4">
    <source>
        <dbReference type="Proteomes" id="UP000593574"/>
    </source>
</evidence>
<feature type="coiled-coil region" evidence="1">
    <location>
        <begin position="334"/>
        <end position="382"/>
    </location>
</feature>
<keyword evidence="1" id="KW-0175">Coiled coil</keyword>
<dbReference type="PANTHER" id="PTHR48200:SF1">
    <property type="entry name" value="AMINOTRANSFERASE-LIKE PLANT MOBILE DOMAIN-CONTAINING PROTEIN"/>
    <property type="match status" value="1"/>
</dbReference>
<organism evidence="3 4">
    <name type="scientific">Gossypium laxum</name>
    <dbReference type="NCBI Taxonomy" id="34288"/>
    <lineage>
        <taxon>Eukaryota</taxon>
        <taxon>Viridiplantae</taxon>
        <taxon>Streptophyta</taxon>
        <taxon>Embryophyta</taxon>
        <taxon>Tracheophyta</taxon>
        <taxon>Spermatophyta</taxon>
        <taxon>Magnoliopsida</taxon>
        <taxon>eudicotyledons</taxon>
        <taxon>Gunneridae</taxon>
        <taxon>Pentapetalae</taxon>
        <taxon>rosids</taxon>
        <taxon>malvids</taxon>
        <taxon>Malvales</taxon>
        <taxon>Malvaceae</taxon>
        <taxon>Malvoideae</taxon>
        <taxon>Gossypium</taxon>
    </lineage>
</organism>
<evidence type="ECO:0000259" key="2">
    <source>
        <dbReference type="Pfam" id="PF24924"/>
    </source>
</evidence>
<protein>
    <recommendedName>
        <fullName evidence="2">DUF7745 domain-containing protein</fullName>
    </recommendedName>
</protein>
<dbReference type="PANTHER" id="PTHR48200">
    <property type="entry name" value="PROTEIN, PUTATIVE-RELATED"/>
    <property type="match status" value="1"/>
</dbReference>
<dbReference type="Proteomes" id="UP000593574">
    <property type="component" value="Unassembled WGS sequence"/>
</dbReference>
<dbReference type="Gene3D" id="1.20.1440.270">
    <property type="match status" value="1"/>
</dbReference>
<evidence type="ECO:0000313" key="3">
    <source>
        <dbReference type="EMBL" id="MBA0731722.1"/>
    </source>
</evidence>
<name>A0A7J9B699_9ROSI</name>